<keyword evidence="3" id="KW-0346">Stress response</keyword>
<evidence type="ECO:0000256" key="4">
    <source>
        <dbReference type="ARBA" id="ARBA00023163"/>
    </source>
</evidence>
<dbReference type="InterPro" id="IPR036388">
    <property type="entry name" value="WH-like_DNA-bd_sf"/>
</dbReference>
<proteinExistence type="predicted"/>
<dbReference type="SUPFAM" id="SSF46785">
    <property type="entry name" value="Winged helix' DNA-binding domain"/>
    <property type="match status" value="1"/>
</dbReference>
<gene>
    <name evidence="5" type="ORF">Q2362_04220</name>
</gene>
<accession>A0ABT8T781</accession>
<dbReference type="RefSeq" id="WP_273930742.1">
    <property type="nucleotide sequence ID" value="NZ_JAQSLK010000001.1"/>
</dbReference>
<keyword evidence="1" id="KW-0678">Repressor</keyword>
<keyword evidence="2" id="KW-0805">Transcription regulation</keyword>
<dbReference type="InterPro" id="IPR002571">
    <property type="entry name" value="HrcA"/>
</dbReference>
<evidence type="ECO:0000313" key="5">
    <source>
        <dbReference type="EMBL" id="MDO2409305.1"/>
    </source>
</evidence>
<keyword evidence="4" id="KW-0804">Transcription</keyword>
<sequence>MKIDKRDIILQSIIQAYLEQNTPVGSSVLESKIADIFSQNIPASTIRVYFKRLSDEGAITQLHISGGRIPTSLAMKYYWQNNLVSDENLSIDDDEVLSFLLSRFDIYCMIFGANNPQFTKLHKIDDKFLLLELENESFSITYSPKVEKFLSSLLGSSLDELELVSIQVGLSQLRAKIKEFKRSLIYFQENEKVAFKMFGDERIKIALDPIFARSFKSKIAFEPLFDDGFMGFMQSVSFLGKPATMICAGSVYNDYEKFLNTIKEAS</sequence>
<dbReference type="EMBL" id="JAULJQ010000004">
    <property type="protein sequence ID" value="MDO2409305.1"/>
    <property type="molecule type" value="Genomic_DNA"/>
</dbReference>
<comment type="caution">
    <text evidence="5">The sequence shown here is derived from an EMBL/GenBank/DDBJ whole genome shotgun (WGS) entry which is preliminary data.</text>
</comment>
<protein>
    <submittedName>
        <fullName evidence="5">HrcA family transcriptional regulator</fullName>
    </submittedName>
</protein>
<reference evidence="5 6" key="1">
    <citation type="submission" date="2023-06" db="EMBL/GenBank/DDBJ databases">
        <title>Campylobacter magnum sp. nov., isolated from cecal contents of domestic pigs (Sus scrofa domesticus).</title>
        <authorList>
            <person name="Papic B."/>
            <person name="Gruntar I."/>
        </authorList>
    </citation>
    <scope>NUCLEOTIDE SEQUENCE [LARGE SCALE GENOMIC DNA]</scope>
    <source>
        <strain evidence="6">34484-21</strain>
    </source>
</reference>
<organism evidence="5 6">
    <name type="scientific">Campylobacter magnus</name>
    <dbReference type="NCBI Taxonomy" id="3026462"/>
    <lineage>
        <taxon>Bacteria</taxon>
        <taxon>Pseudomonadati</taxon>
        <taxon>Campylobacterota</taxon>
        <taxon>Epsilonproteobacteria</taxon>
        <taxon>Campylobacterales</taxon>
        <taxon>Campylobacteraceae</taxon>
        <taxon>Campylobacter</taxon>
    </lineage>
</organism>
<evidence type="ECO:0000256" key="3">
    <source>
        <dbReference type="ARBA" id="ARBA00023016"/>
    </source>
</evidence>
<dbReference type="PANTHER" id="PTHR34824:SF1">
    <property type="entry name" value="HEAT-INDUCIBLE TRANSCRIPTION REPRESSOR HRCA"/>
    <property type="match status" value="1"/>
</dbReference>
<evidence type="ECO:0000256" key="2">
    <source>
        <dbReference type="ARBA" id="ARBA00023015"/>
    </source>
</evidence>
<dbReference type="PANTHER" id="PTHR34824">
    <property type="entry name" value="HEAT-INDUCIBLE TRANSCRIPTION REPRESSOR HRCA"/>
    <property type="match status" value="1"/>
</dbReference>
<keyword evidence="6" id="KW-1185">Reference proteome</keyword>
<name>A0ABT8T781_9BACT</name>
<dbReference type="InterPro" id="IPR036390">
    <property type="entry name" value="WH_DNA-bd_sf"/>
</dbReference>
<evidence type="ECO:0000256" key="1">
    <source>
        <dbReference type="ARBA" id="ARBA00022491"/>
    </source>
</evidence>
<dbReference type="Gene3D" id="1.10.10.10">
    <property type="entry name" value="Winged helix-like DNA-binding domain superfamily/Winged helix DNA-binding domain"/>
    <property type="match status" value="1"/>
</dbReference>
<dbReference type="Proteomes" id="UP001171111">
    <property type="component" value="Unassembled WGS sequence"/>
</dbReference>
<dbReference type="NCBIfam" id="NF003033">
    <property type="entry name" value="PRK03911.1"/>
    <property type="match status" value="1"/>
</dbReference>
<evidence type="ECO:0000313" key="6">
    <source>
        <dbReference type="Proteomes" id="UP001171111"/>
    </source>
</evidence>